<proteinExistence type="predicted"/>
<protein>
    <submittedName>
        <fullName evidence="1">Uncharacterized protein</fullName>
    </submittedName>
</protein>
<keyword evidence="2" id="KW-1185">Reference proteome</keyword>
<dbReference type="Proteomes" id="UP000250235">
    <property type="component" value="Unassembled WGS sequence"/>
</dbReference>
<reference evidence="1 2" key="1">
    <citation type="journal article" date="2015" name="Proc. Natl. Acad. Sci. U.S.A.">
        <title>The resurrection genome of Boea hygrometrica: A blueprint for survival of dehydration.</title>
        <authorList>
            <person name="Xiao L."/>
            <person name="Yang G."/>
            <person name="Zhang L."/>
            <person name="Yang X."/>
            <person name="Zhao S."/>
            <person name="Ji Z."/>
            <person name="Zhou Q."/>
            <person name="Hu M."/>
            <person name="Wang Y."/>
            <person name="Chen M."/>
            <person name="Xu Y."/>
            <person name="Jin H."/>
            <person name="Xiao X."/>
            <person name="Hu G."/>
            <person name="Bao F."/>
            <person name="Hu Y."/>
            <person name="Wan P."/>
            <person name="Li L."/>
            <person name="Deng X."/>
            <person name="Kuang T."/>
            <person name="Xiang C."/>
            <person name="Zhu J.K."/>
            <person name="Oliver M.J."/>
            <person name="He Y."/>
        </authorList>
    </citation>
    <scope>NUCLEOTIDE SEQUENCE [LARGE SCALE GENOMIC DNA]</scope>
    <source>
        <strain evidence="2">cv. XS01</strain>
    </source>
</reference>
<organism evidence="1 2">
    <name type="scientific">Dorcoceras hygrometricum</name>
    <dbReference type="NCBI Taxonomy" id="472368"/>
    <lineage>
        <taxon>Eukaryota</taxon>
        <taxon>Viridiplantae</taxon>
        <taxon>Streptophyta</taxon>
        <taxon>Embryophyta</taxon>
        <taxon>Tracheophyta</taxon>
        <taxon>Spermatophyta</taxon>
        <taxon>Magnoliopsida</taxon>
        <taxon>eudicotyledons</taxon>
        <taxon>Gunneridae</taxon>
        <taxon>Pentapetalae</taxon>
        <taxon>asterids</taxon>
        <taxon>lamiids</taxon>
        <taxon>Lamiales</taxon>
        <taxon>Gesneriaceae</taxon>
        <taxon>Didymocarpoideae</taxon>
        <taxon>Trichosporeae</taxon>
        <taxon>Loxocarpinae</taxon>
        <taxon>Dorcoceras</taxon>
    </lineage>
</organism>
<dbReference type="OrthoDB" id="2596766at2759"/>
<dbReference type="Pfam" id="PF14223">
    <property type="entry name" value="Retrotran_gag_2"/>
    <property type="match status" value="1"/>
</dbReference>
<name>A0A2Z7C6P6_9LAMI</name>
<evidence type="ECO:0000313" key="1">
    <source>
        <dbReference type="EMBL" id="KZV41621.1"/>
    </source>
</evidence>
<dbReference type="EMBL" id="KQ999417">
    <property type="protein sequence ID" value="KZV41621.1"/>
    <property type="molecule type" value="Genomic_DNA"/>
</dbReference>
<sequence length="85" mass="9832">MTTEKLLWESLEKKYKTEGVGLKKFIVDKFLDYGMVDSKSLMSQVQEMQLILHDLHAEGMEMNESFQVAAVIEKLSHLLKLRVSD</sequence>
<accession>A0A2Z7C6P6</accession>
<dbReference type="PANTHER" id="PTHR47592">
    <property type="entry name" value="PBF68 PROTEIN"/>
    <property type="match status" value="1"/>
</dbReference>
<gene>
    <name evidence="1" type="ORF">F511_15390</name>
</gene>
<evidence type="ECO:0000313" key="2">
    <source>
        <dbReference type="Proteomes" id="UP000250235"/>
    </source>
</evidence>
<dbReference type="AlphaFoldDB" id="A0A2Z7C6P6"/>